<feature type="region of interest" description="Disordered" evidence="3">
    <location>
        <begin position="94"/>
        <end position="115"/>
    </location>
</feature>
<evidence type="ECO:0000313" key="7">
    <source>
        <dbReference type="RefSeq" id="XP_013412529.1"/>
    </source>
</evidence>
<dbReference type="RefSeq" id="XP_013412529.1">
    <property type="nucleotide sequence ID" value="XM_013557075.1"/>
</dbReference>
<evidence type="ECO:0000259" key="4">
    <source>
        <dbReference type="Pfam" id="PF23744"/>
    </source>
</evidence>
<evidence type="ECO:0000259" key="5">
    <source>
        <dbReference type="Pfam" id="PF23745"/>
    </source>
</evidence>
<evidence type="ECO:0000256" key="3">
    <source>
        <dbReference type="SAM" id="MobiDB-lite"/>
    </source>
</evidence>
<feature type="repeat" description="ANK" evidence="2">
    <location>
        <begin position="816"/>
        <end position="841"/>
    </location>
</feature>
<dbReference type="InterPro" id="IPR016024">
    <property type="entry name" value="ARM-type_fold"/>
</dbReference>
<dbReference type="SMART" id="SM00248">
    <property type="entry name" value="ANK"/>
    <property type="match status" value="2"/>
</dbReference>
<dbReference type="InterPro" id="IPR002110">
    <property type="entry name" value="Ankyrin_rpt"/>
</dbReference>
<protein>
    <submittedName>
        <fullName evidence="7">Leucine-rich repeat serine/threonine-protein kinase 2-like</fullName>
    </submittedName>
</protein>
<dbReference type="PANTHER" id="PTHR22895:SF0">
    <property type="entry name" value="ARMADILLO REPEAT-CONTAINING PROTEIN 6"/>
    <property type="match status" value="1"/>
</dbReference>
<dbReference type="OrthoDB" id="6148776at2759"/>
<dbReference type="InterPro" id="IPR056597">
    <property type="entry name" value="ARM_LRRK2"/>
</dbReference>
<dbReference type="Pfam" id="PF23745">
    <property type="entry name" value="ANK_LRRK2"/>
    <property type="match status" value="1"/>
</dbReference>
<proteinExistence type="predicted"/>
<keyword evidence="6" id="KW-1185">Reference proteome</keyword>
<dbReference type="AlphaFoldDB" id="A0A1S3JRC0"/>
<evidence type="ECO:0000256" key="1">
    <source>
        <dbReference type="ARBA" id="ARBA00022737"/>
    </source>
</evidence>
<keyword evidence="2" id="KW-0040">ANK repeat</keyword>
<dbReference type="InterPro" id="IPR011989">
    <property type="entry name" value="ARM-like"/>
</dbReference>
<sequence>MSENKAQKWNRSFFSSLTTARVRKWRSKPRSKSDATTLDGLEEKGSRKIQKNNTKNGKVISNSNPEVQKFSISVEEFQIENNLNTRAFRSNSCCSKTSHEDESMPSESESERQVSPVLPVKKEEKCQALAAELEACTKPSSVSLLNMLRDLSSVIKYNECITVLEEICERCSFVGAIVEQMKRLPKHVDVQKCGCNLLCDLAFASGKLKQQIQTTDCALHVLYLLDIHAENGSIQAAALKTIGVLAQSAPVRQLLLERDKDLLGKLLVALSSFQNQPDVPARACYALRMILDTDKETYDSLMNGEEYRLVIDALKKNPHSVPVVLEACNMMRDLMKLGSPLLLHHQEPDLASLICKCLKEHVENKEVFVACLGVLEKLSMNADVQQQLLEEELHVFVLNGLMKNPEDVNLQAFGLGVLANMAASVLNFELPQSLDEEMWLKQVYIAMREHFGEPSVQEVACQLLSQLLEHCPDLIDKIGEDSEKNQDPIHAHCLGVILMHGRDADVFIAACNAIYWLAADNTRLRTFLTDRNAYIAILHGMKLHKKLPKAQEYACKAIRGLCIFSEDNKKLMMHQGTLNYLIRALTIFPTEVGVQIEATAAIACLADVEIMRNEQVLKKVHRRVLSAMKTHRTSDNLQEVGMEALSIFAAAAGGVQLLNDIEALTQIVDAMSRFKDSFVIQKKGLMLIQLLAEGATIAKDQEKVLAKVIMNAMRNFEDSLTVQAEGCVAIQVLAENKEEFSDVLVEIGAHECLFDILEEFDERPQYLLDLASECLYVLSCVRDLKSRMLLTACMKGMLQSVECLVELGADVNIGSGHRTPLCYAVLRGHENLVKFLLKQGATDLPRALRLSLEQEDNDSITGILLKYIGHNKQSGLGSFSGLNLGALKPSWLFPTLTGTTFVAPVSEELDTIQLP</sequence>
<organism evidence="6 7">
    <name type="scientific">Lingula anatina</name>
    <name type="common">Brachiopod</name>
    <name type="synonym">Lingula unguis</name>
    <dbReference type="NCBI Taxonomy" id="7574"/>
    <lineage>
        <taxon>Eukaryota</taxon>
        <taxon>Metazoa</taxon>
        <taxon>Spiralia</taxon>
        <taxon>Lophotrochozoa</taxon>
        <taxon>Brachiopoda</taxon>
        <taxon>Linguliformea</taxon>
        <taxon>Lingulata</taxon>
        <taxon>Lingulida</taxon>
        <taxon>Linguloidea</taxon>
        <taxon>Lingulidae</taxon>
        <taxon>Lingula</taxon>
    </lineage>
</organism>
<dbReference type="InterPro" id="IPR056593">
    <property type="entry name" value="ANK_LRRK2"/>
</dbReference>
<feature type="domain" description="LRRK2 ARM repeat" evidence="4">
    <location>
        <begin position="214"/>
        <end position="723"/>
    </location>
</feature>
<dbReference type="PROSITE" id="PS50297">
    <property type="entry name" value="ANK_REP_REGION"/>
    <property type="match status" value="1"/>
</dbReference>
<evidence type="ECO:0000256" key="2">
    <source>
        <dbReference type="PROSITE-ProRule" id="PRU00023"/>
    </source>
</evidence>
<dbReference type="SUPFAM" id="SSF48371">
    <property type="entry name" value="ARM repeat"/>
    <property type="match status" value="3"/>
</dbReference>
<dbReference type="PANTHER" id="PTHR22895">
    <property type="entry name" value="ARMADILLO REPEAT-CONTAINING PROTEIN 6"/>
    <property type="match status" value="1"/>
</dbReference>
<evidence type="ECO:0000313" key="6">
    <source>
        <dbReference type="Proteomes" id="UP000085678"/>
    </source>
</evidence>
<reference evidence="7" key="1">
    <citation type="submission" date="2025-08" db="UniProtKB">
        <authorList>
            <consortium name="RefSeq"/>
        </authorList>
    </citation>
    <scope>IDENTIFICATION</scope>
    <source>
        <tissue evidence="7">Gonads</tissue>
    </source>
</reference>
<dbReference type="PROSITE" id="PS50088">
    <property type="entry name" value="ANK_REPEAT"/>
    <property type="match status" value="1"/>
</dbReference>
<feature type="compositionally biased region" description="Polar residues" evidence="3">
    <location>
        <begin position="51"/>
        <end position="62"/>
    </location>
</feature>
<dbReference type="SUPFAM" id="SSF48403">
    <property type="entry name" value="Ankyrin repeat"/>
    <property type="match status" value="1"/>
</dbReference>
<dbReference type="Gene3D" id="1.25.10.10">
    <property type="entry name" value="Leucine-rich Repeat Variant"/>
    <property type="match status" value="2"/>
</dbReference>
<feature type="compositionally biased region" description="Basic residues" evidence="3">
    <location>
        <begin position="21"/>
        <end position="30"/>
    </location>
</feature>
<keyword evidence="1" id="KW-0677">Repeat</keyword>
<dbReference type="InterPro" id="IPR036770">
    <property type="entry name" value="Ankyrin_rpt-contain_sf"/>
</dbReference>
<dbReference type="InParanoid" id="A0A1S3JRC0"/>
<dbReference type="GeneID" id="106175196"/>
<dbReference type="Pfam" id="PF23744">
    <property type="entry name" value="ARM_LRRK2"/>
    <property type="match status" value="1"/>
</dbReference>
<gene>
    <name evidence="7" type="primary">LOC106175196</name>
</gene>
<name>A0A1S3JRC0_LINAN</name>
<dbReference type="Proteomes" id="UP000085678">
    <property type="component" value="Unplaced"/>
</dbReference>
<feature type="domain" description="LRRK2 ANK repeat" evidence="5">
    <location>
        <begin position="760"/>
        <end position="870"/>
    </location>
</feature>
<accession>A0A1S3JRC0</accession>
<dbReference type="Gene3D" id="1.25.40.20">
    <property type="entry name" value="Ankyrin repeat-containing domain"/>
    <property type="match status" value="1"/>
</dbReference>
<feature type="region of interest" description="Disordered" evidence="3">
    <location>
        <begin position="20"/>
        <end position="62"/>
    </location>
</feature>
<dbReference type="KEGG" id="lak:106175196"/>